<sequence>MFEDADEYPAKIEIFGWQNTDLDVNHPHYFCISGDGKGEEGAILRPNLKGAIDAPVKSLWLPGAFGQVFVDFRWQRRDVVFTVFLFDPGDDTASGFHTIDARWRACWDYVRESTIRWTYQDETMDEPDVRIIKARMLEEPKSYSTDPWEGKDPHLYHCANIVMTTACELPFYQAPNKVYTWVPEVGEFAAEVDFSTIEDTEIPGGFALKSTLGSGGGMQVVDGKWVWVSSGSVAAEQTYLYTAGEPETDFFEVAMKVSALPELGFNPGDTWLIGRSDDDMDNFVFCKIEYQIANLVALVTFGYVKDGGNPVPLSILPTVVTGVSPGDTWYFAGTGNTTFRLKLNDRVVARGKDTGGNSRVGADYRGVGFKFAAAPTYLFGQHEPAPVSLVAFRDVPTADEQELTFEVTNDGDVPCFPRWTLTGNADWTLPDYSFGNEEYGRPIEDADREVPLPHLPIDVGCVADADPRRRTLMADDRSHLQGRWKGQDLLYPIPHGTHTITVRVANAEDGFAMRLELPQWFTRPWGRVDEL</sequence>
<dbReference type="InterPro" id="IPR055681">
    <property type="entry name" value="DUF7257"/>
</dbReference>
<reference evidence="2 3" key="1">
    <citation type="submission" date="2014-10" db="EMBL/GenBank/DDBJ databases">
        <authorList>
            <person name="Mackenzie J."/>
            <person name="Lekholoane M."/>
            <person name="Leqhaoe R."/>
            <person name="Mcunu Z."/>
            <person name="Mzobe Z."/>
            <person name="Rodel H."/>
            <person name="Seagreen C."/>
            <person name="Mazeka N."/>
            <person name="Larsen M.H."/>
            <person name="Rubin E.J."/>
            <person name="Russell D.A."/>
            <person name="Guerrero C.A."/>
            <person name="Bowman C.A."/>
            <person name="Jacobs-Sera D."/>
            <person name="Hendrix R.W."/>
            <person name="Hatfull G.F."/>
        </authorList>
    </citation>
    <scope>NUCLEOTIDE SEQUENCE [LARGE SCALE GENOMIC DNA]</scope>
</reference>
<protein>
    <submittedName>
        <fullName evidence="2">Minor tail protein</fullName>
    </submittedName>
</protein>
<evidence type="ECO:0000259" key="1">
    <source>
        <dbReference type="Pfam" id="PF23918"/>
    </source>
</evidence>
<evidence type="ECO:0000313" key="3">
    <source>
        <dbReference type="Proteomes" id="UP000031718"/>
    </source>
</evidence>
<evidence type="ECO:0000313" key="2">
    <source>
        <dbReference type="EMBL" id="AJD82111.1"/>
    </source>
</evidence>
<name>A0A0B5A4V1_9CAUD</name>
<accession>A0A0B5A4V1</accession>
<dbReference type="Proteomes" id="UP000031718">
    <property type="component" value="Segment"/>
</dbReference>
<organism evidence="2 3">
    <name type="scientific">Mycobacterium phage Cosmo</name>
    <dbReference type="NCBI Taxonomy" id="1567467"/>
    <lineage>
        <taxon>Viruses</taxon>
        <taxon>Duplodnaviria</taxon>
        <taxon>Heunggongvirae</taxon>
        <taxon>Uroviricota</taxon>
        <taxon>Caudoviricetes</taxon>
        <taxon>Vilmaviridae</taxon>
        <taxon>Wildcatvirus</taxon>
        <taxon>Wildcatvirus wildcat</taxon>
        <taxon>Mycobacterium virus Wildcat</taxon>
    </lineage>
</organism>
<dbReference type="EMBL" id="KP027195">
    <property type="protein sequence ID" value="AJD82111.1"/>
    <property type="molecule type" value="Genomic_DNA"/>
</dbReference>
<gene>
    <name evidence="2" type="primary">39</name>
    <name evidence="2" type="ORF">COSMO_39</name>
</gene>
<proteinExistence type="predicted"/>
<feature type="domain" description="DUF7257" evidence="1">
    <location>
        <begin position="189"/>
        <end position="394"/>
    </location>
</feature>
<dbReference type="Pfam" id="PF23918">
    <property type="entry name" value="DUF7257"/>
    <property type="match status" value="1"/>
</dbReference>